<feature type="transmembrane region" description="Helical" evidence="9">
    <location>
        <begin position="20"/>
        <end position="41"/>
    </location>
</feature>
<dbReference type="PANTHER" id="PTHR43065">
    <property type="entry name" value="SENSOR HISTIDINE KINASE"/>
    <property type="match status" value="1"/>
</dbReference>
<feature type="domain" description="Histidine kinase" evidence="10">
    <location>
        <begin position="371"/>
        <end position="574"/>
    </location>
</feature>
<comment type="catalytic activity">
    <reaction evidence="1">
        <text>ATP + protein L-histidine = ADP + protein N-phospho-L-histidine.</text>
        <dbReference type="EC" id="2.7.13.3"/>
    </reaction>
</comment>
<evidence type="ECO:0000256" key="9">
    <source>
        <dbReference type="SAM" id="Phobius"/>
    </source>
</evidence>
<dbReference type="GO" id="GO:0005524">
    <property type="term" value="F:ATP binding"/>
    <property type="evidence" value="ECO:0007669"/>
    <property type="project" value="UniProtKB-KW"/>
</dbReference>
<sequence length="575" mass="63912">MEDDNKKPASTAYSKPEKTAFRQPWAVALVCLVFIAFFLITGRMNMQALDKALVGYMEKNCLIIVNALQQTTAELFHSLGTAQSGANDPVAGSLEESPSLEEEFISSLIDLIREMESRMEADGLRQEDLESFLSAEGLTVVAFLDDQGRLILSNRTVPAPIQLVAEPVILGTEIFRTNIFSTNPEQTQWRFIALSRNSGKGTVILMLDEDGFDFRRMKFCLETALREMFSTQDKAYAYLVVSDRRGRIMGRIGKEIKGGDKDVMVLEQSGLNARKIFSGGRHLLEISMPLLIENQQAGVVRLGLESEGIFRILSKNRQNILISMGVMILITMLSIWLLNRNQARYIKEMQVMEQKVNQAERLSALGRLAAGVAHEIRNPLNAISMGVQRIHKDAPHKLTQVIREEIGRLNRIISDFVGIAKTRNLELRPFSLRPILEQIIILAGEEAEVKGIKLQTRWPENDLISLVDRDKIKQAFINIISNAMESGRGPCTVKVSLEMKGKEWASVKIADTGTGLDPGEIRHIFDLDYTTKDKGLGLGLPLAHEIIKGLGGKILVSSQPGAGSVFEIVLPLCGK</sequence>
<keyword evidence="9" id="KW-0812">Transmembrane</keyword>
<dbReference type="Gene3D" id="1.10.287.130">
    <property type="match status" value="1"/>
</dbReference>
<evidence type="ECO:0000256" key="8">
    <source>
        <dbReference type="ARBA" id="ARBA00023012"/>
    </source>
</evidence>
<dbReference type="PANTHER" id="PTHR43065:SF10">
    <property type="entry name" value="PEROXIDE STRESS-ACTIVATED HISTIDINE KINASE MAK3"/>
    <property type="match status" value="1"/>
</dbReference>
<keyword evidence="4" id="KW-0808">Transferase</keyword>
<keyword evidence="9" id="KW-1133">Transmembrane helix</keyword>
<dbReference type="SUPFAM" id="SSF55874">
    <property type="entry name" value="ATPase domain of HSP90 chaperone/DNA topoisomerase II/histidine kinase"/>
    <property type="match status" value="1"/>
</dbReference>
<dbReference type="InterPro" id="IPR003661">
    <property type="entry name" value="HisK_dim/P_dom"/>
</dbReference>
<evidence type="ECO:0000256" key="7">
    <source>
        <dbReference type="ARBA" id="ARBA00022840"/>
    </source>
</evidence>
<dbReference type="AlphaFoldDB" id="A0A445MVV3"/>
<evidence type="ECO:0000256" key="1">
    <source>
        <dbReference type="ARBA" id="ARBA00000085"/>
    </source>
</evidence>
<dbReference type="CDD" id="cd00082">
    <property type="entry name" value="HisKA"/>
    <property type="match status" value="1"/>
</dbReference>
<dbReference type="SUPFAM" id="SSF47384">
    <property type="entry name" value="Homodimeric domain of signal transducing histidine kinase"/>
    <property type="match status" value="1"/>
</dbReference>
<dbReference type="Gene3D" id="3.30.565.10">
    <property type="entry name" value="Histidine kinase-like ATPase, C-terminal domain"/>
    <property type="match status" value="1"/>
</dbReference>
<dbReference type="InterPro" id="IPR003594">
    <property type="entry name" value="HATPase_dom"/>
</dbReference>
<dbReference type="Pfam" id="PF02518">
    <property type="entry name" value="HATPase_c"/>
    <property type="match status" value="1"/>
</dbReference>
<proteinExistence type="predicted"/>
<dbReference type="GO" id="GO:0000155">
    <property type="term" value="F:phosphorelay sensor kinase activity"/>
    <property type="evidence" value="ECO:0007669"/>
    <property type="project" value="InterPro"/>
</dbReference>
<dbReference type="EMBL" id="OJIN01000101">
    <property type="protein sequence ID" value="SPD73573.1"/>
    <property type="molecule type" value="Genomic_DNA"/>
</dbReference>
<gene>
    <name evidence="11" type="ORF">PITCH_A190149</name>
</gene>
<evidence type="ECO:0000313" key="11">
    <source>
        <dbReference type="EMBL" id="SPD73573.1"/>
    </source>
</evidence>
<evidence type="ECO:0000256" key="5">
    <source>
        <dbReference type="ARBA" id="ARBA00022741"/>
    </source>
</evidence>
<keyword evidence="6 11" id="KW-0418">Kinase</keyword>
<evidence type="ECO:0000259" key="10">
    <source>
        <dbReference type="PROSITE" id="PS50109"/>
    </source>
</evidence>
<evidence type="ECO:0000256" key="3">
    <source>
        <dbReference type="ARBA" id="ARBA00022553"/>
    </source>
</evidence>
<feature type="transmembrane region" description="Helical" evidence="9">
    <location>
        <begin position="320"/>
        <end position="338"/>
    </location>
</feature>
<keyword evidence="7" id="KW-0067">ATP-binding</keyword>
<dbReference type="PRINTS" id="PR00344">
    <property type="entry name" value="BCTRLSENSOR"/>
</dbReference>
<keyword evidence="9" id="KW-0472">Membrane</keyword>
<evidence type="ECO:0000256" key="2">
    <source>
        <dbReference type="ARBA" id="ARBA00012438"/>
    </source>
</evidence>
<keyword evidence="5" id="KW-0547">Nucleotide-binding</keyword>
<dbReference type="Pfam" id="PF00512">
    <property type="entry name" value="HisKA"/>
    <property type="match status" value="1"/>
</dbReference>
<dbReference type="SMART" id="SM00388">
    <property type="entry name" value="HisKA"/>
    <property type="match status" value="1"/>
</dbReference>
<dbReference type="InterPro" id="IPR004358">
    <property type="entry name" value="Sig_transdc_His_kin-like_C"/>
</dbReference>
<reference evidence="11" key="1">
    <citation type="submission" date="2018-01" db="EMBL/GenBank/DDBJ databases">
        <authorList>
            <person name="Regsiter A."/>
            <person name="William W."/>
        </authorList>
    </citation>
    <scope>NUCLEOTIDE SEQUENCE</scope>
    <source>
        <strain evidence="11">TRIP AH-1</strain>
    </source>
</reference>
<accession>A0A445MVV3</accession>
<dbReference type="SMART" id="SM00387">
    <property type="entry name" value="HATPase_c"/>
    <property type="match status" value="1"/>
</dbReference>
<dbReference type="InterPro" id="IPR036890">
    <property type="entry name" value="HATPase_C_sf"/>
</dbReference>
<dbReference type="EC" id="2.7.13.3" evidence="2"/>
<evidence type="ECO:0000256" key="6">
    <source>
        <dbReference type="ARBA" id="ARBA00022777"/>
    </source>
</evidence>
<dbReference type="InterPro" id="IPR005467">
    <property type="entry name" value="His_kinase_dom"/>
</dbReference>
<evidence type="ECO:0000256" key="4">
    <source>
        <dbReference type="ARBA" id="ARBA00022679"/>
    </source>
</evidence>
<name>A0A445MVV3_9BACT</name>
<dbReference type="InterPro" id="IPR036097">
    <property type="entry name" value="HisK_dim/P_sf"/>
</dbReference>
<dbReference type="PROSITE" id="PS50109">
    <property type="entry name" value="HIS_KIN"/>
    <property type="match status" value="1"/>
</dbReference>
<protein>
    <recommendedName>
        <fullName evidence="2">histidine kinase</fullName>
        <ecNumber evidence="2">2.7.13.3</ecNumber>
    </recommendedName>
</protein>
<keyword evidence="8" id="KW-0902">Two-component regulatory system</keyword>
<keyword evidence="3" id="KW-0597">Phosphoprotein</keyword>
<organism evidence="11">
    <name type="scientific">uncultured Desulfobacterium sp</name>
    <dbReference type="NCBI Taxonomy" id="201089"/>
    <lineage>
        <taxon>Bacteria</taxon>
        <taxon>Pseudomonadati</taxon>
        <taxon>Thermodesulfobacteriota</taxon>
        <taxon>Desulfobacteria</taxon>
        <taxon>Desulfobacterales</taxon>
        <taxon>Desulfobacteriaceae</taxon>
        <taxon>Desulfobacterium</taxon>
        <taxon>environmental samples</taxon>
    </lineage>
</organism>